<reference evidence="17" key="1">
    <citation type="submission" date="2016-10" db="EMBL/GenBank/DDBJ databases">
        <authorList>
            <person name="de Groot N.N."/>
        </authorList>
    </citation>
    <scope>NUCLEOTIDE SEQUENCE</scope>
</reference>
<evidence type="ECO:0000259" key="16">
    <source>
        <dbReference type="Pfam" id="PF00912"/>
    </source>
</evidence>
<proteinExistence type="predicted"/>
<evidence type="ECO:0000256" key="1">
    <source>
        <dbReference type="ARBA" id="ARBA00004236"/>
    </source>
</evidence>
<dbReference type="InterPro" id="IPR001264">
    <property type="entry name" value="Glyco_trans_51"/>
</dbReference>
<evidence type="ECO:0000256" key="13">
    <source>
        <dbReference type="ARBA" id="ARBA00044770"/>
    </source>
</evidence>
<dbReference type="Gene3D" id="3.40.710.10">
    <property type="entry name" value="DD-peptidase/beta-lactamase superfamily"/>
    <property type="match status" value="1"/>
</dbReference>
<dbReference type="PANTHER" id="PTHR32282">
    <property type="entry name" value="BINDING PROTEIN TRANSPEPTIDASE, PUTATIVE-RELATED"/>
    <property type="match status" value="1"/>
</dbReference>
<dbReference type="AlphaFoldDB" id="A0A1W1CT97"/>
<keyword evidence="7" id="KW-0378">Hydrolase</keyword>
<dbReference type="InterPro" id="IPR036950">
    <property type="entry name" value="PBP_transglycosylase"/>
</dbReference>
<keyword evidence="10" id="KW-0472">Membrane</keyword>
<dbReference type="InterPro" id="IPR001460">
    <property type="entry name" value="PCN-bd_Tpept"/>
</dbReference>
<evidence type="ECO:0000256" key="6">
    <source>
        <dbReference type="ARBA" id="ARBA00022679"/>
    </source>
</evidence>
<accession>A0A1W1CT97</accession>
<dbReference type="InterPro" id="IPR023346">
    <property type="entry name" value="Lysozyme-like_dom_sf"/>
</dbReference>
<evidence type="ECO:0000256" key="5">
    <source>
        <dbReference type="ARBA" id="ARBA00022676"/>
    </source>
</evidence>
<dbReference type="GO" id="GO:0030288">
    <property type="term" value="C:outer membrane-bounded periplasmic space"/>
    <property type="evidence" value="ECO:0007669"/>
    <property type="project" value="TreeGrafter"/>
</dbReference>
<dbReference type="Gene3D" id="1.10.3810.10">
    <property type="entry name" value="Biosynthetic peptidoglycan transglycosylase-like"/>
    <property type="match status" value="1"/>
</dbReference>
<keyword evidence="9" id="KW-0573">Peptidoglycan synthesis</keyword>
<dbReference type="GO" id="GO:0071555">
    <property type="term" value="P:cell wall organization"/>
    <property type="evidence" value="ECO:0007669"/>
    <property type="project" value="UniProtKB-KW"/>
</dbReference>
<dbReference type="SUPFAM" id="SSF56601">
    <property type="entry name" value="beta-lactamase/transpeptidase-like"/>
    <property type="match status" value="1"/>
</dbReference>
<keyword evidence="8" id="KW-0133">Cell shape</keyword>
<protein>
    <recommendedName>
        <fullName evidence="13">peptidoglycan glycosyltransferase</fullName>
        <ecNumber evidence="13">2.4.99.28</ecNumber>
    </recommendedName>
</protein>
<evidence type="ECO:0000256" key="8">
    <source>
        <dbReference type="ARBA" id="ARBA00022960"/>
    </source>
</evidence>
<name>A0A1W1CT97_9ZZZZ</name>
<organism evidence="17">
    <name type="scientific">hydrothermal vent metagenome</name>
    <dbReference type="NCBI Taxonomy" id="652676"/>
    <lineage>
        <taxon>unclassified sequences</taxon>
        <taxon>metagenomes</taxon>
        <taxon>ecological metagenomes</taxon>
    </lineage>
</organism>
<keyword evidence="12" id="KW-0961">Cell wall biogenesis/degradation</keyword>
<dbReference type="GO" id="GO:0008360">
    <property type="term" value="P:regulation of cell shape"/>
    <property type="evidence" value="ECO:0007669"/>
    <property type="project" value="UniProtKB-KW"/>
</dbReference>
<dbReference type="GO" id="GO:0004180">
    <property type="term" value="F:carboxypeptidase activity"/>
    <property type="evidence" value="ECO:0007669"/>
    <property type="project" value="UniProtKB-KW"/>
</dbReference>
<feature type="domain" description="Glycosyl transferase family 51" evidence="16">
    <location>
        <begin position="2"/>
        <end position="83"/>
    </location>
</feature>
<dbReference type="GO" id="GO:0008955">
    <property type="term" value="F:peptidoglycan glycosyltransferase activity"/>
    <property type="evidence" value="ECO:0007669"/>
    <property type="project" value="UniProtKB-EC"/>
</dbReference>
<keyword evidence="4" id="KW-0645">Protease</keyword>
<dbReference type="GO" id="GO:0005886">
    <property type="term" value="C:plasma membrane"/>
    <property type="evidence" value="ECO:0007669"/>
    <property type="project" value="UniProtKB-SubCell"/>
</dbReference>
<dbReference type="Pfam" id="PF00905">
    <property type="entry name" value="Transpeptidase"/>
    <property type="match status" value="1"/>
</dbReference>
<dbReference type="InterPro" id="IPR050396">
    <property type="entry name" value="Glycosyltr_51/Transpeptidase"/>
</dbReference>
<evidence type="ECO:0000256" key="9">
    <source>
        <dbReference type="ARBA" id="ARBA00022984"/>
    </source>
</evidence>
<evidence type="ECO:0000256" key="11">
    <source>
        <dbReference type="ARBA" id="ARBA00023268"/>
    </source>
</evidence>
<keyword evidence="6 17" id="KW-0808">Transferase</keyword>
<evidence type="ECO:0000259" key="15">
    <source>
        <dbReference type="Pfam" id="PF00905"/>
    </source>
</evidence>
<dbReference type="GO" id="GO:0006508">
    <property type="term" value="P:proteolysis"/>
    <property type="evidence" value="ECO:0007669"/>
    <property type="project" value="UniProtKB-KW"/>
</dbReference>
<evidence type="ECO:0000313" key="17">
    <source>
        <dbReference type="EMBL" id="SFV68881.1"/>
    </source>
</evidence>
<evidence type="ECO:0000256" key="14">
    <source>
        <dbReference type="ARBA" id="ARBA00049902"/>
    </source>
</evidence>
<comment type="catalytic activity">
    <reaction evidence="14">
        <text>[GlcNAc-(1-&gt;4)-Mur2Ac(oyl-L-Ala-gamma-D-Glu-L-Lys-D-Ala-D-Ala)](n)-di-trans,octa-cis-undecaprenyl diphosphate + beta-D-GlcNAc-(1-&gt;4)-Mur2Ac(oyl-L-Ala-gamma-D-Glu-L-Lys-D-Ala-D-Ala)-di-trans,octa-cis-undecaprenyl diphosphate = [GlcNAc-(1-&gt;4)-Mur2Ac(oyl-L-Ala-gamma-D-Glu-L-Lys-D-Ala-D-Ala)](n+1)-di-trans,octa-cis-undecaprenyl diphosphate + di-trans,octa-cis-undecaprenyl diphosphate + H(+)</text>
        <dbReference type="Rhea" id="RHEA:23708"/>
        <dbReference type="Rhea" id="RHEA-COMP:9602"/>
        <dbReference type="Rhea" id="RHEA-COMP:9603"/>
        <dbReference type="ChEBI" id="CHEBI:15378"/>
        <dbReference type="ChEBI" id="CHEBI:58405"/>
        <dbReference type="ChEBI" id="CHEBI:60033"/>
        <dbReference type="ChEBI" id="CHEBI:78435"/>
        <dbReference type="EC" id="2.4.99.28"/>
    </reaction>
</comment>
<dbReference type="EC" id="2.4.99.28" evidence="13"/>
<dbReference type="EMBL" id="FPHJ01000063">
    <property type="protein sequence ID" value="SFV68881.1"/>
    <property type="molecule type" value="Genomic_DNA"/>
</dbReference>
<dbReference type="GO" id="GO:0009252">
    <property type="term" value="P:peptidoglycan biosynthetic process"/>
    <property type="evidence" value="ECO:0007669"/>
    <property type="project" value="UniProtKB-KW"/>
</dbReference>
<dbReference type="PANTHER" id="PTHR32282:SF11">
    <property type="entry name" value="PENICILLIN-BINDING PROTEIN 1B"/>
    <property type="match status" value="1"/>
</dbReference>
<gene>
    <name evidence="17" type="ORF">MNB_SUP05-5-784</name>
</gene>
<comment type="subcellular location">
    <subcellularLocation>
        <location evidence="1">Cell membrane</location>
    </subcellularLocation>
</comment>
<evidence type="ECO:0000256" key="7">
    <source>
        <dbReference type="ARBA" id="ARBA00022801"/>
    </source>
</evidence>
<evidence type="ECO:0000256" key="10">
    <source>
        <dbReference type="ARBA" id="ARBA00023136"/>
    </source>
</evidence>
<keyword evidence="11" id="KW-0511">Multifunctional enzyme</keyword>
<dbReference type="InterPro" id="IPR012338">
    <property type="entry name" value="Beta-lactam/transpept-like"/>
</dbReference>
<feature type="domain" description="Penicillin-binding protein transpeptidase" evidence="15">
    <location>
        <begin position="167"/>
        <end position="408"/>
    </location>
</feature>
<evidence type="ECO:0000256" key="2">
    <source>
        <dbReference type="ARBA" id="ARBA00022475"/>
    </source>
</evidence>
<dbReference type="GO" id="GO:0008658">
    <property type="term" value="F:penicillin binding"/>
    <property type="evidence" value="ECO:0007669"/>
    <property type="project" value="InterPro"/>
</dbReference>
<keyword evidence="3" id="KW-0121">Carboxypeptidase</keyword>
<dbReference type="Pfam" id="PF00912">
    <property type="entry name" value="Transgly"/>
    <property type="match status" value="1"/>
</dbReference>
<keyword evidence="2" id="KW-1003">Cell membrane</keyword>
<evidence type="ECO:0000256" key="12">
    <source>
        <dbReference type="ARBA" id="ARBA00023316"/>
    </source>
</evidence>
<evidence type="ECO:0000256" key="3">
    <source>
        <dbReference type="ARBA" id="ARBA00022645"/>
    </source>
</evidence>
<sequence length="489" mass="56141">MLELRFSKKDILNLYLNTVYFGQDGKRAIHGFALASQFYFNEPIENISIEKMALLVAMVKGAYAYHPISQPKNAKKRRNLVLRLWSKKQNKWVGSAIKKPLGVLKKQIKNYYTSAIELAKNEIKIDKNKTYKIVLSLDIKLQNHIREQTLKTLKKLERGKIKKLQTAIIIADKKQAKVKAILGDRYHRKYVFNRAIMAKRQIGSLIKPFIYLTALAKPEKYFLYSILKDDNFSQKYLKITKKGVDLQKYQPKNYDKKTHGNIALINALAKSYNIPAVKLGLELGIKNIIKTLQKLGLSQEVEHLPSLLLGALNLTPLEIANLYQTLMNDGQLEKLSIIDSVWVDNKKQVFKKENKIVFNSAYLYLLKYAMKNVVKQGTAKALRKSFDGLDIAGKTGSSNDFRDSWFVGIGDEYLATIWLGRDDNKPMYLSGSRGAMKLFIDVFKKQGFANLTLNNHKKIEMVKIMFKNKCVEFPSIKNQQLLSNKEKCE</sequence>
<keyword evidence="5 17" id="KW-0328">Glycosyltransferase</keyword>
<evidence type="ECO:0000256" key="4">
    <source>
        <dbReference type="ARBA" id="ARBA00022670"/>
    </source>
</evidence>
<dbReference type="SUPFAM" id="SSF53955">
    <property type="entry name" value="Lysozyme-like"/>
    <property type="match status" value="1"/>
</dbReference>